<protein>
    <submittedName>
        <fullName evidence="2">Uncharacterized protein</fullName>
    </submittedName>
</protein>
<proteinExistence type="predicted"/>
<dbReference type="RefSeq" id="WP_237417313.1">
    <property type="nucleotide sequence ID" value="NZ_WMET01000004.1"/>
</dbReference>
<dbReference type="AlphaFoldDB" id="A0A845DU77"/>
<reference evidence="2 3" key="1">
    <citation type="submission" date="2019-11" db="EMBL/GenBank/DDBJ databases">
        <title>Genome sequences of 17 halophilic strains isolated from different environments.</title>
        <authorList>
            <person name="Furrow R.E."/>
        </authorList>
    </citation>
    <scope>NUCLEOTIDE SEQUENCE [LARGE SCALE GENOMIC DNA]</scope>
    <source>
        <strain evidence="2 3">22511_23_Filter</strain>
    </source>
</reference>
<sequence>MGTSAGRARAADSLEQTIFLTKSAEVAPTPGIPDKRSGIHTHEGQRHLLV</sequence>
<accession>A0A845DU77</accession>
<dbReference type="EMBL" id="WMET01000004">
    <property type="protein sequence ID" value="MYL21201.1"/>
    <property type="molecule type" value="Genomic_DNA"/>
</dbReference>
<gene>
    <name evidence="2" type="ORF">GLW04_14965</name>
</gene>
<name>A0A845DU77_9BACI</name>
<dbReference type="Proteomes" id="UP000460949">
    <property type="component" value="Unassembled WGS sequence"/>
</dbReference>
<feature type="region of interest" description="Disordered" evidence="1">
    <location>
        <begin position="27"/>
        <end position="50"/>
    </location>
</feature>
<feature type="compositionally biased region" description="Basic and acidic residues" evidence="1">
    <location>
        <begin position="33"/>
        <end position="50"/>
    </location>
</feature>
<organism evidence="2 3">
    <name type="scientific">Halobacillus litoralis</name>
    <dbReference type="NCBI Taxonomy" id="45668"/>
    <lineage>
        <taxon>Bacteria</taxon>
        <taxon>Bacillati</taxon>
        <taxon>Bacillota</taxon>
        <taxon>Bacilli</taxon>
        <taxon>Bacillales</taxon>
        <taxon>Bacillaceae</taxon>
        <taxon>Halobacillus</taxon>
    </lineage>
</organism>
<evidence type="ECO:0000256" key="1">
    <source>
        <dbReference type="SAM" id="MobiDB-lite"/>
    </source>
</evidence>
<comment type="caution">
    <text evidence="2">The sequence shown here is derived from an EMBL/GenBank/DDBJ whole genome shotgun (WGS) entry which is preliminary data.</text>
</comment>
<evidence type="ECO:0000313" key="2">
    <source>
        <dbReference type="EMBL" id="MYL21201.1"/>
    </source>
</evidence>
<evidence type="ECO:0000313" key="3">
    <source>
        <dbReference type="Proteomes" id="UP000460949"/>
    </source>
</evidence>